<gene>
    <name evidence="3" type="ORF">AQI70_13460</name>
</gene>
<dbReference type="CDD" id="cd16936">
    <property type="entry name" value="HATPase_RsbW-like"/>
    <property type="match status" value="1"/>
</dbReference>
<dbReference type="GO" id="GO:0004674">
    <property type="term" value="F:protein serine/threonine kinase activity"/>
    <property type="evidence" value="ECO:0007669"/>
    <property type="project" value="UniProtKB-KW"/>
</dbReference>
<feature type="domain" description="Histidine kinase/HSP90-like ATPase" evidence="2">
    <location>
        <begin position="5"/>
        <end position="124"/>
    </location>
</feature>
<dbReference type="InterPro" id="IPR050267">
    <property type="entry name" value="Anti-sigma-factor_SerPK"/>
</dbReference>
<dbReference type="Pfam" id="PF13581">
    <property type="entry name" value="HATPase_c_2"/>
    <property type="match status" value="1"/>
</dbReference>
<dbReference type="SUPFAM" id="SSF55874">
    <property type="entry name" value="ATPase domain of HSP90 chaperone/DNA topoisomerase II/histidine kinase"/>
    <property type="match status" value="1"/>
</dbReference>
<dbReference type="Proteomes" id="UP000054024">
    <property type="component" value="Unassembled WGS sequence"/>
</dbReference>
<dbReference type="AlphaFoldDB" id="A0A117PF41"/>
<keyword evidence="1" id="KW-0723">Serine/threonine-protein kinase</keyword>
<dbReference type="Gene3D" id="3.30.565.10">
    <property type="entry name" value="Histidine kinase-like ATPase, C-terminal domain"/>
    <property type="match status" value="1"/>
</dbReference>
<comment type="caution">
    <text evidence="3">The sequence shown here is derived from an EMBL/GenBank/DDBJ whole genome shotgun (WGS) entry which is preliminary data.</text>
</comment>
<dbReference type="EMBL" id="LMWJ01000007">
    <property type="protein sequence ID" value="KUM78532.1"/>
    <property type="molecule type" value="Genomic_DNA"/>
</dbReference>
<keyword evidence="1" id="KW-0808">Transferase</keyword>
<keyword evidence="4" id="KW-1185">Reference proteome</keyword>
<protein>
    <recommendedName>
        <fullName evidence="2">Histidine kinase/HSP90-like ATPase domain-containing protein</fullName>
    </recommendedName>
</protein>
<evidence type="ECO:0000313" key="4">
    <source>
        <dbReference type="Proteomes" id="UP000054024"/>
    </source>
</evidence>
<dbReference type="PANTHER" id="PTHR35526:SF3">
    <property type="entry name" value="ANTI-SIGMA-F FACTOR RSBW"/>
    <property type="match status" value="1"/>
</dbReference>
<proteinExistence type="predicted"/>
<dbReference type="STRING" id="146536.AQI70_13460"/>
<evidence type="ECO:0000256" key="1">
    <source>
        <dbReference type="ARBA" id="ARBA00022527"/>
    </source>
</evidence>
<evidence type="ECO:0000313" key="3">
    <source>
        <dbReference type="EMBL" id="KUM78532.1"/>
    </source>
</evidence>
<name>A0A117PF41_9ACTN</name>
<keyword evidence="1" id="KW-0418">Kinase</keyword>
<dbReference type="PANTHER" id="PTHR35526">
    <property type="entry name" value="ANTI-SIGMA-F FACTOR RSBW-RELATED"/>
    <property type="match status" value="1"/>
</dbReference>
<dbReference type="InterPro" id="IPR003594">
    <property type="entry name" value="HATPase_dom"/>
</dbReference>
<evidence type="ECO:0000259" key="2">
    <source>
        <dbReference type="Pfam" id="PF13581"/>
    </source>
</evidence>
<reference evidence="3 4" key="1">
    <citation type="submission" date="2015-10" db="EMBL/GenBank/DDBJ databases">
        <title>Draft genome sequence of Streptomyces curacoi DSM 40107, type strain for the species Streptomyces curacoi.</title>
        <authorList>
            <person name="Ruckert C."/>
            <person name="Winkler A."/>
            <person name="Kalinowski J."/>
            <person name="Kampfer P."/>
            <person name="Glaeser S."/>
        </authorList>
    </citation>
    <scope>NUCLEOTIDE SEQUENCE [LARGE SCALE GENOMIC DNA]</scope>
    <source>
        <strain evidence="3 4">DSM 40107</strain>
    </source>
</reference>
<organism evidence="3 4">
    <name type="scientific">Streptomyces curacoi</name>
    <dbReference type="NCBI Taxonomy" id="146536"/>
    <lineage>
        <taxon>Bacteria</taxon>
        <taxon>Bacillati</taxon>
        <taxon>Actinomycetota</taxon>
        <taxon>Actinomycetes</taxon>
        <taxon>Kitasatosporales</taxon>
        <taxon>Streptomycetaceae</taxon>
        <taxon>Streptomyces</taxon>
    </lineage>
</organism>
<accession>A0A117PF41</accession>
<dbReference type="InterPro" id="IPR036890">
    <property type="entry name" value="HATPase_C_sf"/>
</dbReference>
<sequence>MHLKLPAALRAVPGARHRVRSAVTAWGWGDEADTVELLLCELLSNALKHATSNNREARPIGVRITHGHESLVVVVCDGGCANAQVEASARPGDLAEGGRGLLLVQSLASEWGSRRSAQGTSTWFALDRRGTD</sequence>